<dbReference type="PANTHER" id="PTHR32305:SF15">
    <property type="entry name" value="PROTEIN RHSA-RELATED"/>
    <property type="match status" value="1"/>
</dbReference>
<dbReference type="InterPro" id="IPR031325">
    <property type="entry name" value="RHS_repeat"/>
</dbReference>
<evidence type="ECO:0000259" key="3">
    <source>
        <dbReference type="Pfam" id="PF25023"/>
    </source>
</evidence>
<feature type="region of interest" description="Disordered" evidence="2">
    <location>
        <begin position="726"/>
        <end position="812"/>
    </location>
</feature>
<dbReference type="InterPro" id="IPR056823">
    <property type="entry name" value="TEN-like_YD-shell"/>
</dbReference>
<dbReference type="InterPro" id="IPR050708">
    <property type="entry name" value="T6SS_VgrG/RHS"/>
</dbReference>
<evidence type="ECO:0000256" key="1">
    <source>
        <dbReference type="ARBA" id="ARBA00022737"/>
    </source>
</evidence>
<dbReference type="NCBIfam" id="TIGR03696">
    <property type="entry name" value="Rhs_assc_core"/>
    <property type="match status" value="1"/>
</dbReference>
<dbReference type="Gene3D" id="2.180.10.10">
    <property type="entry name" value="RHS repeat-associated core"/>
    <property type="match status" value="3"/>
</dbReference>
<organism evidence="4 5">
    <name type="scientific">Steroidobacter flavus</name>
    <dbReference type="NCBI Taxonomy" id="1842136"/>
    <lineage>
        <taxon>Bacteria</taxon>
        <taxon>Pseudomonadati</taxon>
        <taxon>Pseudomonadota</taxon>
        <taxon>Gammaproteobacteria</taxon>
        <taxon>Steroidobacterales</taxon>
        <taxon>Steroidobacteraceae</taxon>
        <taxon>Steroidobacter</taxon>
    </lineage>
</organism>
<accession>A0ABV8SKW8</accession>
<sequence length="812" mass="89043">MLTLLFTTAGWAQSSPSPFTTGFRYDDARQLVGTISPAAGSGYEATRNTYDDDGRLYKIERGILAQWQSDAVLPADWPSFTVLHVTERTYDTVGRLLSETMSGPLLTQYSYDSVGRLECTAVRMNPAVYSSISTLSACQLSTQGAQGPDRITRLVYDDAGQVTSEQRAYATSIQQSYATYAYTLNGRQDWVEDANGNRTNYTYDGFDRLDRMELPQTSVGTHAANAGDYEQYGYDANSNRTSKRLRSGETVYYQYDALNRLSFKDFPGSNDVTYTYDNFGLNITAQAASGPGISNTFNGFGRLIDTTSTLSGSSLQLSYLYDADGNRTRVTWPDGTYTQYTYDGLNRMDEVRENGAASGLGLLADYSYDSLDRRTNVSRGNGTTTALYYDGASRLSTLTQDLASTSRDLTFGFGYNSASQLTERTLSNDAYSYFSLTQSKTYTRDGHNRYATVSGMTFGYDDRGNLTSDGTRTFTYDLENHLLSVSGGAAPVGLTYDPNGRLLTITSMGVITRFLYDGDKMVAEYNGSTLVRRYVHGAGIDEPVVWYDGAGLNDRRWLHTDHQGSVVASSDNSGVGTVYAYGPYGEPAYDNWGGSRFRYTGQMILPDARLYHYKARAYDPVLGRFLQTDPVGYADDFNLYAYVGNDPLNKKDPTGMIAGLDDIVLIGGAMIIASVATVSCQPGSACNEGVSDALTKTSDAIADVHQSIVTSVVDQIERVENVMAAKEHTKGARPSTQEKHEKGQARKSQDRGGEKGDSRRDPPRKRPPDHKGPWPPPKQAASGSGRDENRSNEVTRTPDLPTSCVATRGDKC</sequence>
<comment type="caution">
    <text evidence="4">The sequence shown here is derived from an EMBL/GenBank/DDBJ whole genome shotgun (WGS) entry which is preliminary data.</text>
</comment>
<protein>
    <submittedName>
        <fullName evidence="4">RHS repeat domain-containing protein</fullName>
    </submittedName>
</protein>
<dbReference type="EMBL" id="JBHSDU010000001">
    <property type="protein sequence ID" value="MFC4307533.1"/>
    <property type="molecule type" value="Genomic_DNA"/>
</dbReference>
<evidence type="ECO:0000256" key="2">
    <source>
        <dbReference type="SAM" id="MobiDB-lite"/>
    </source>
</evidence>
<keyword evidence="5" id="KW-1185">Reference proteome</keyword>
<dbReference type="RefSeq" id="WP_380593880.1">
    <property type="nucleotide sequence ID" value="NZ_JBHSDU010000001.1"/>
</dbReference>
<evidence type="ECO:0000313" key="5">
    <source>
        <dbReference type="Proteomes" id="UP001595904"/>
    </source>
</evidence>
<reference evidence="5" key="1">
    <citation type="journal article" date="2019" name="Int. J. Syst. Evol. Microbiol.">
        <title>The Global Catalogue of Microorganisms (GCM) 10K type strain sequencing project: providing services to taxonomists for standard genome sequencing and annotation.</title>
        <authorList>
            <consortium name="The Broad Institute Genomics Platform"/>
            <consortium name="The Broad Institute Genome Sequencing Center for Infectious Disease"/>
            <person name="Wu L."/>
            <person name="Ma J."/>
        </authorList>
    </citation>
    <scope>NUCLEOTIDE SEQUENCE [LARGE SCALE GENOMIC DNA]</scope>
    <source>
        <strain evidence="5">CGMCC 1.10759</strain>
    </source>
</reference>
<gene>
    <name evidence="4" type="ORF">ACFPN2_00425</name>
</gene>
<dbReference type="InterPro" id="IPR022385">
    <property type="entry name" value="Rhs_assc_core"/>
</dbReference>
<keyword evidence="1" id="KW-0677">Repeat</keyword>
<proteinExistence type="predicted"/>
<dbReference type="Pfam" id="PF25023">
    <property type="entry name" value="TEN_YD-shell"/>
    <property type="match status" value="1"/>
</dbReference>
<dbReference type="Pfam" id="PF05593">
    <property type="entry name" value="RHS_repeat"/>
    <property type="match status" value="1"/>
</dbReference>
<dbReference type="Proteomes" id="UP001595904">
    <property type="component" value="Unassembled WGS sequence"/>
</dbReference>
<feature type="compositionally biased region" description="Basic and acidic residues" evidence="2">
    <location>
        <begin position="726"/>
        <end position="772"/>
    </location>
</feature>
<feature type="domain" description="Teneurin-like YD-shell" evidence="3">
    <location>
        <begin position="387"/>
        <end position="647"/>
    </location>
</feature>
<evidence type="ECO:0000313" key="4">
    <source>
        <dbReference type="EMBL" id="MFC4307533.1"/>
    </source>
</evidence>
<name>A0ABV8SKW8_9GAMM</name>
<dbReference type="PANTHER" id="PTHR32305">
    <property type="match status" value="1"/>
</dbReference>